<gene>
    <name evidence="2" type="ORF">ENV79_02655</name>
</gene>
<proteinExistence type="predicted"/>
<keyword evidence="1" id="KW-0732">Signal</keyword>
<dbReference type="AlphaFoldDB" id="A0A7V6CN01"/>
<name>A0A7V6CN01_UNCW3</name>
<comment type="caution">
    <text evidence="2">The sequence shown here is derived from an EMBL/GenBank/DDBJ whole genome shotgun (WGS) entry which is preliminary data.</text>
</comment>
<protein>
    <recommendedName>
        <fullName evidence="3">Lipoprotein</fullName>
    </recommendedName>
</protein>
<feature type="signal peptide" evidence="1">
    <location>
        <begin position="1"/>
        <end position="20"/>
    </location>
</feature>
<evidence type="ECO:0000256" key="1">
    <source>
        <dbReference type="SAM" id="SignalP"/>
    </source>
</evidence>
<dbReference type="PROSITE" id="PS51257">
    <property type="entry name" value="PROKAR_LIPOPROTEIN"/>
    <property type="match status" value="1"/>
</dbReference>
<evidence type="ECO:0000313" key="2">
    <source>
        <dbReference type="EMBL" id="HHR48528.1"/>
    </source>
</evidence>
<sequence>MRKILILLITLLFLSCTQVIIDGAAADKVASISTKSGYEDYTEYTIIKHFSTSTRAWYLLWGLVPISRPDIGEIVAKQSAGGDGVINLRVVTEYDVVDFLIGLFLGYGVTLTSESVKIEGDVIKVKKSSKEGK</sequence>
<feature type="chain" id="PRO_5031343299" description="Lipoprotein" evidence="1">
    <location>
        <begin position="21"/>
        <end position="133"/>
    </location>
</feature>
<reference evidence="2" key="1">
    <citation type="journal article" date="2020" name="mSystems">
        <title>Genome- and Community-Level Interaction Insights into Carbon Utilization and Element Cycling Functions of Hydrothermarchaeota in Hydrothermal Sediment.</title>
        <authorList>
            <person name="Zhou Z."/>
            <person name="Liu Y."/>
            <person name="Xu W."/>
            <person name="Pan J."/>
            <person name="Luo Z.H."/>
            <person name="Li M."/>
        </authorList>
    </citation>
    <scope>NUCLEOTIDE SEQUENCE [LARGE SCALE GENOMIC DNA]</scope>
    <source>
        <strain evidence="2">SpSt-791</strain>
    </source>
</reference>
<dbReference type="EMBL" id="DTHS01000018">
    <property type="protein sequence ID" value="HHR48528.1"/>
    <property type="molecule type" value="Genomic_DNA"/>
</dbReference>
<organism evidence="2">
    <name type="scientific">candidate division WOR-3 bacterium</name>
    <dbReference type="NCBI Taxonomy" id="2052148"/>
    <lineage>
        <taxon>Bacteria</taxon>
        <taxon>Bacteria division WOR-3</taxon>
    </lineage>
</organism>
<evidence type="ECO:0008006" key="3">
    <source>
        <dbReference type="Google" id="ProtNLM"/>
    </source>
</evidence>
<accession>A0A7V6CN01</accession>